<dbReference type="EMBL" id="CT868141">
    <property type="protein sequence ID" value="CAK73153.1"/>
    <property type="molecule type" value="Genomic_DNA"/>
</dbReference>
<comment type="subcellular location">
    <subcellularLocation>
        <location evidence="2">Cytoplasm</location>
        <location evidence="2">Cytosol</location>
    </subcellularLocation>
    <subcellularLocation>
        <location evidence="1 9">Nucleus</location>
    </subcellularLocation>
</comment>
<dbReference type="SUPFAM" id="SSF50182">
    <property type="entry name" value="Sm-like ribonucleoproteins"/>
    <property type="match status" value="1"/>
</dbReference>
<dbReference type="FunFam" id="2.30.30.100:FF:000156">
    <property type="entry name" value="Small nuclear ribonucleoprotein Sm D2"/>
    <property type="match status" value="1"/>
</dbReference>
<reference evidence="11 12" key="1">
    <citation type="journal article" date="2006" name="Nature">
        <title>Global trends of whole-genome duplications revealed by the ciliate Paramecium tetraurelia.</title>
        <authorList>
            <consortium name="Genoscope"/>
            <person name="Aury J.-M."/>
            <person name="Jaillon O."/>
            <person name="Duret L."/>
            <person name="Noel B."/>
            <person name="Jubin C."/>
            <person name="Porcel B.M."/>
            <person name="Segurens B."/>
            <person name="Daubin V."/>
            <person name="Anthouard V."/>
            <person name="Aiach N."/>
            <person name="Arnaiz O."/>
            <person name="Billaut A."/>
            <person name="Beisson J."/>
            <person name="Blanc I."/>
            <person name="Bouhouche K."/>
            <person name="Camara F."/>
            <person name="Duharcourt S."/>
            <person name="Guigo R."/>
            <person name="Gogendeau D."/>
            <person name="Katinka M."/>
            <person name="Keller A.-M."/>
            <person name="Kissmehl R."/>
            <person name="Klotz C."/>
            <person name="Koll F."/>
            <person name="Le Moue A."/>
            <person name="Lepere C."/>
            <person name="Malinsky S."/>
            <person name="Nowacki M."/>
            <person name="Nowak J.K."/>
            <person name="Plattner H."/>
            <person name="Poulain J."/>
            <person name="Ruiz F."/>
            <person name="Serrano V."/>
            <person name="Zagulski M."/>
            <person name="Dessen P."/>
            <person name="Betermier M."/>
            <person name="Weissenbach J."/>
            <person name="Scarpelli C."/>
            <person name="Schachter V."/>
            <person name="Sperling L."/>
            <person name="Meyer E."/>
            <person name="Cohen J."/>
            <person name="Wincker P."/>
        </authorList>
    </citation>
    <scope>NUCLEOTIDE SEQUENCE [LARGE SCALE GENOMIC DNA]</scope>
    <source>
        <strain evidence="11 12">Stock d4-2</strain>
    </source>
</reference>
<dbReference type="InterPro" id="IPR010920">
    <property type="entry name" value="LSM_dom_sf"/>
</dbReference>
<dbReference type="STRING" id="5888.A0CQT6"/>
<protein>
    <recommendedName>
        <fullName evidence="9">Small nuclear ribonucleoprotein Sm D2</fullName>
        <shortName evidence="9">Sm-D2</shortName>
    </recommendedName>
    <alternativeName>
        <fullName evidence="9">snRNP core protein D2</fullName>
    </alternativeName>
</protein>
<keyword evidence="7 9" id="KW-0539">Nucleus</keyword>
<evidence type="ECO:0000256" key="5">
    <source>
        <dbReference type="ARBA" id="ARBA00022664"/>
    </source>
</evidence>
<dbReference type="InterPro" id="IPR027248">
    <property type="entry name" value="Sm_D2"/>
</dbReference>
<keyword evidence="12" id="KW-1185">Reference proteome</keyword>
<evidence type="ECO:0000313" key="12">
    <source>
        <dbReference type="Proteomes" id="UP000000600"/>
    </source>
</evidence>
<dbReference type="CDD" id="cd01720">
    <property type="entry name" value="Sm_D2"/>
    <property type="match status" value="1"/>
</dbReference>
<dbReference type="GO" id="GO:0034715">
    <property type="term" value="C:pICln-Sm protein complex"/>
    <property type="evidence" value="ECO:0000318"/>
    <property type="project" value="GO_Central"/>
</dbReference>
<dbReference type="AlphaFoldDB" id="A0CQT6"/>
<dbReference type="InParanoid" id="A0CQT6"/>
<keyword evidence="8 9" id="KW-0687">Ribonucleoprotein</keyword>
<dbReference type="FunCoup" id="A0CQT6">
    <property type="interactions" value="1355"/>
</dbReference>
<dbReference type="OrthoDB" id="437526at2759"/>
<evidence type="ECO:0000313" key="11">
    <source>
        <dbReference type="EMBL" id="CAK73153.1"/>
    </source>
</evidence>
<dbReference type="GeneID" id="5026335"/>
<evidence type="ECO:0000256" key="8">
    <source>
        <dbReference type="ARBA" id="ARBA00023274"/>
    </source>
</evidence>
<proteinExistence type="inferred from homology"/>
<dbReference type="eggNOG" id="KOG3459">
    <property type="taxonomic scope" value="Eukaryota"/>
</dbReference>
<dbReference type="GO" id="GO:0000387">
    <property type="term" value="P:spliceosomal snRNP assembly"/>
    <property type="evidence" value="ECO:0000318"/>
    <property type="project" value="GO_Central"/>
</dbReference>
<evidence type="ECO:0000259" key="10">
    <source>
        <dbReference type="SMART" id="SM00651"/>
    </source>
</evidence>
<dbReference type="GO" id="GO:0005686">
    <property type="term" value="C:U2 snRNP"/>
    <property type="evidence" value="ECO:0000318"/>
    <property type="project" value="GO_Central"/>
</dbReference>
<feature type="domain" description="Sm" evidence="10">
    <location>
        <begin position="62"/>
        <end position="149"/>
    </location>
</feature>
<keyword evidence="4" id="KW-0963">Cytoplasm</keyword>
<organism evidence="11 12">
    <name type="scientific">Paramecium tetraurelia</name>
    <dbReference type="NCBI Taxonomy" id="5888"/>
    <lineage>
        <taxon>Eukaryota</taxon>
        <taxon>Sar</taxon>
        <taxon>Alveolata</taxon>
        <taxon>Ciliophora</taxon>
        <taxon>Intramacronucleata</taxon>
        <taxon>Oligohymenophorea</taxon>
        <taxon>Peniculida</taxon>
        <taxon>Parameciidae</taxon>
        <taxon>Paramecium</taxon>
    </lineage>
</organism>
<dbReference type="GO" id="GO:0005685">
    <property type="term" value="C:U1 snRNP"/>
    <property type="evidence" value="ECO:0000318"/>
    <property type="project" value="GO_Central"/>
</dbReference>
<accession>A0CQT6</accession>
<dbReference type="KEGG" id="ptm:GSPATT00009501001"/>
<evidence type="ECO:0000256" key="1">
    <source>
        <dbReference type="ARBA" id="ARBA00004123"/>
    </source>
</evidence>
<evidence type="ECO:0000256" key="3">
    <source>
        <dbReference type="ARBA" id="ARBA00008146"/>
    </source>
</evidence>
<evidence type="ECO:0000256" key="4">
    <source>
        <dbReference type="ARBA" id="ARBA00022490"/>
    </source>
</evidence>
<dbReference type="PANTHER" id="PTHR12777">
    <property type="entry name" value="SMALL NUCLEAR RIBONUCLEOPROTEIN SM D2"/>
    <property type="match status" value="1"/>
</dbReference>
<dbReference type="HOGENOM" id="CLU_076902_2_2_1"/>
<dbReference type="SMART" id="SM00651">
    <property type="entry name" value="Sm"/>
    <property type="match status" value="1"/>
</dbReference>
<dbReference type="InterPro" id="IPR001163">
    <property type="entry name" value="Sm_dom_euk/arc"/>
</dbReference>
<sequence>MYSSAQLIKYISNVHCYMQIRQSIQQNIRINILLQSNYCQKGETQKRTAEEATLEKGPFGLLTITMNHNTQAFLELRNNRKHLGRVKAFDRHMNMILENLTEMWIEISKETKGKSPCYKQRKIQNQYKIIFYYIPKMFLRGDSVIYTLRNLK</sequence>
<dbReference type="RefSeq" id="XP_001440550.1">
    <property type="nucleotide sequence ID" value="XM_001440513.1"/>
</dbReference>
<keyword evidence="6 9" id="KW-0508">mRNA splicing</keyword>
<dbReference type="Gene3D" id="2.30.30.100">
    <property type="match status" value="1"/>
</dbReference>
<dbReference type="Pfam" id="PF01423">
    <property type="entry name" value="LSM"/>
    <property type="match status" value="1"/>
</dbReference>
<dbReference type="Proteomes" id="UP000000600">
    <property type="component" value="Unassembled WGS sequence"/>
</dbReference>
<evidence type="ECO:0000256" key="9">
    <source>
        <dbReference type="RuleBase" id="RU365051"/>
    </source>
</evidence>
<gene>
    <name evidence="11" type="ORF">GSPATT00009501001</name>
</gene>
<dbReference type="GO" id="GO:0071011">
    <property type="term" value="C:precatalytic spliceosome"/>
    <property type="evidence" value="ECO:0000318"/>
    <property type="project" value="GO_Central"/>
</dbReference>
<dbReference type="GO" id="GO:0046540">
    <property type="term" value="C:U4/U6 x U5 tri-snRNP complex"/>
    <property type="evidence" value="ECO:0000318"/>
    <property type="project" value="GO_Central"/>
</dbReference>
<evidence type="ECO:0000256" key="6">
    <source>
        <dbReference type="ARBA" id="ARBA00023187"/>
    </source>
</evidence>
<dbReference type="GO" id="GO:0005682">
    <property type="term" value="C:U5 snRNP"/>
    <property type="evidence" value="ECO:0000318"/>
    <property type="project" value="GO_Central"/>
</dbReference>
<name>A0CQT6_PARTE</name>
<dbReference type="GO" id="GO:0071013">
    <property type="term" value="C:catalytic step 2 spliceosome"/>
    <property type="evidence" value="ECO:0000318"/>
    <property type="project" value="GO_Central"/>
</dbReference>
<dbReference type="GO" id="GO:0005829">
    <property type="term" value="C:cytosol"/>
    <property type="evidence" value="ECO:0007669"/>
    <property type="project" value="UniProtKB-SubCell"/>
</dbReference>
<comment type="similarity">
    <text evidence="3 9">Belongs to the snRNP core protein family.</text>
</comment>
<evidence type="ECO:0000256" key="7">
    <source>
        <dbReference type="ARBA" id="ARBA00023242"/>
    </source>
</evidence>
<evidence type="ECO:0000256" key="2">
    <source>
        <dbReference type="ARBA" id="ARBA00004514"/>
    </source>
</evidence>
<keyword evidence="5 9" id="KW-0507">mRNA processing</keyword>